<evidence type="ECO:0000256" key="2">
    <source>
        <dbReference type="ARBA" id="ARBA00004651"/>
    </source>
</evidence>
<dbReference type="GO" id="GO:0034220">
    <property type="term" value="P:monoatomic ion transmembrane transport"/>
    <property type="evidence" value="ECO:0007669"/>
    <property type="project" value="UniProtKB-KW"/>
</dbReference>
<keyword evidence="13" id="KW-1185">Reference proteome</keyword>
<keyword evidence="10" id="KW-0472">Membrane</keyword>
<dbReference type="AlphaFoldDB" id="A0A8S1H7K9"/>
<proteinExistence type="predicted"/>
<evidence type="ECO:0000256" key="6">
    <source>
        <dbReference type="ARBA" id="ARBA00022868"/>
    </source>
</evidence>
<evidence type="ECO:0000256" key="5">
    <source>
        <dbReference type="ARBA" id="ARBA00022692"/>
    </source>
</evidence>
<evidence type="ECO:0000256" key="7">
    <source>
        <dbReference type="ARBA" id="ARBA00022949"/>
    </source>
</evidence>
<evidence type="ECO:0000256" key="11">
    <source>
        <dbReference type="ARBA" id="ARBA00023303"/>
    </source>
</evidence>
<dbReference type="OrthoDB" id="5806935at2759"/>
<evidence type="ECO:0000313" key="12">
    <source>
        <dbReference type="EMBL" id="CAD6191613.1"/>
    </source>
</evidence>
<gene>
    <name evidence="12" type="ORF">CAUJ_LOCUS7532</name>
</gene>
<evidence type="ECO:0000256" key="9">
    <source>
        <dbReference type="ARBA" id="ARBA00023065"/>
    </source>
</evidence>
<comment type="subcellular location">
    <subcellularLocation>
        <location evidence="1">Cell junction</location>
        <location evidence="1">Gap junction</location>
    </subcellularLocation>
    <subcellularLocation>
        <location evidence="2">Cell membrane</location>
        <topology evidence="2">Multi-pass membrane protein</topology>
    </subcellularLocation>
</comment>
<dbReference type="GO" id="GO:0005921">
    <property type="term" value="C:gap junction"/>
    <property type="evidence" value="ECO:0007669"/>
    <property type="project" value="UniProtKB-SubCell"/>
</dbReference>
<dbReference type="EMBL" id="CAJGYM010000022">
    <property type="protein sequence ID" value="CAD6191613.1"/>
    <property type="molecule type" value="Genomic_DNA"/>
</dbReference>
<dbReference type="Proteomes" id="UP000835052">
    <property type="component" value="Unassembled WGS sequence"/>
</dbReference>
<keyword evidence="7" id="KW-0965">Cell junction</keyword>
<evidence type="ECO:0000256" key="4">
    <source>
        <dbReference type="ARBA" id="ARBA00022475"/>
    </source>
</evidence>
<keyword evidence="4" id="KW-1003">Cell membrane</keyword>
<keyword evidence="9" id="KW-0406">Ion transport</keyword>
<comment type="caution">
    <text evidence="12">The sequence shown here is derived from an EMBL/GenBank/DDBJ whole genome shotgun (WGS) entry which is preliminary data.</text>
</comment>
<evidence type="ECO:0000256" key="3">
    <source>
        <dbReference type="ARBA" id="ARBA00022448"/>
    </source>
</evidence>
<sequence>MSIEGLISNIHTFTARFDEDGVDRLHTLVTSNVLLAAAGIVAMRTYAKSPIECTIPSNFPESSAQVKVTPLIRVHSSTI</sequence>
<keyword evidence="3" id="KW-0813">Transport</keyword>
<organism evidence="12 13">
    <name type="scientific">Caenorhabditis auriculariae</name>
    <dbReference type="NCBI Taxonomy" id="2777116"/>
    <lineage>
        <taxon>Eukaryota</taxon>
        <taxon>Metazoa</taxon>
        <taxon>Ecdysozoa</taxon>
        <taxon>Nematoda</taxon>
        <taxon>Chromadorea</taxon>
        <taxon>Rhabditida</taxon>
        <taxon>Rhabditina</taxon>
        <taxon>Rhabditomorpha</taxon>
        <taxon>Rhabditoidea</taxon>
        <taxon>Rhabditidae</taxon>
        <taxon>Peloderinae</taxon>
        <taxon>Caenorhabditis</taxon>
    </lineage>
</organism>
<evidence type="ECO:0000256" key="10">
    <source>
        <dbReference type="ARBA" id="ARBA00023136"/>
    </source>
</evidence>
<dbReference type="GO" id="GO:0005886">
    <property type="term" value="C:plasma membrane"/>
    <property type="evidence" value="ECO:0007669"/>
    <property type="project" value="UniProtKB-SubCell"/>
</dbReference>
<dbReference type="Pfam" id="PF00876">
    <property type="entry name" value="Innexin"/>
    <property type="match status" value="1"/>
</dbReference>
<keyword evidence="5" id="KW-0812">Transmembrane</keyword>
<reference evidence="12" key="1">
    <citation type="submission" date="2020-10" db="EMBL/GenBank/DDBJ databases">
        <authorList>
            <person name="Kikuchi T."/>
        </authorList>
    </citation>
    <scope>NUCLEOTIDE SEQUENCE</scope>
    <source>
        <strain evidence="12">NKZ352</strain>
    </source>
</reference>
<dbReference type="InterPro" id="IPR000990">
    <property type="entry name" value="Innexin"/>
</dbReference>
<keyword evidence="11" id="KW-0407">Ion channel</keyword>
<accession>A0A8S1H7K9</accession>
<evidence type="ECO:0000256" key="1">
    <source>
        <dbReference type="ARBA" id="ARBA00004610"/>
    </source>
</evidence>
<name>A0A8S1H7K9_9PELO</name>
<evidence type="ECO:0000256" key="8">
    <source>
        <dbReference type="ARBA" id="ARBA00022989"/>
    </source>
</evidence>
<evidence type="ECO:0000313" key="13">
    <source>
        <dbReference type="Proteomes" id="UP000835052"/>
    </source>
</evidence>
<protein>
    <submittedName>
        <fullName evidence="12">Uncharacterized protein</fullName>
    </submittedName>
</protein>
<keyword evidence="8" id="KW-1133">Transmembrane helix</keyword>
<keyword evidence="6" id="KW-0303">Gap junction</keyword>